<feature type="transmembrane region" description="Helical" evidence="13">
    <location>
        <begin position="116"/>
        <end position="136"/>
    </location>
</feature>
<evidence type="ECO:0000256" key="12">
    <source>
        <dbReference type="PROSITE-ProRule" id="PRU00076"/>
    </source>
</evidence>
<dbReference type="PROSITE" id="PS01186">
    <property type="entry name" value="EGF_2"/>
    <property type="match status" value="1"/>
</dbReference>
<dbReference type="InterPro" id="IPR000742">
    <property type="entry name" value="EGF"/>
</dbReference>
<evidence type="ECO:0000256" key="8">
    <source>
        <dbReference type="ARBA" id="ARBA00023030"/>
    </source>
</evidence>
<evidence type="ECO:0000256" key="3">
    <source>
        <dbReference type="ARBA" id="ARBA00022525"/>
    </source>
</evidence>
<keyword evidence="5 13" id="KW-0812">Transmembrane</keyword>
<feature type="disulfide bond" evidence="12">
    <location>
        <begin position="73"/>
        <end position="90"/>
    </location>
</feature>
<keyword evidence="11" id="KW-0325">Glycoprotein</keyword>
<reference evidence="15" key="2">
    <citation type="submission" date="2025-08" db="UniProtKB">
        <authorList>
            <consortium name="Ensembl"/>
        </authorList>
    </citation>
    <scope>IDENTIFICATION</scope>
</reference>
<dbReference type="GO" id="GO:0008284">
    <property type="term" value="P:positive regulation of cell population proliferation"/>
    <property type="evidence" value="ECO:0007669"/>
    <property type="project" value="TreeGrafter"/>
</dbReference>
<evidence type="ECO:0000313" key="15">
    <source>
        <dbReference type="Ensembl" id="ENSMMDP00005038637.1"/>
    </source>
</evidence>
<dbReference type="GO" id="GO:0005154">
    <property type="term" value="F:epidermal growth factor receptor binding"/>
    <property type="evidence" value="ECO:0007669"/>
    <property type="project" value="TreeGrafter"/>
</dbReference>
<dbReference type="PANTHER" id="PTHR10740">
    <property type="entry name" value="TRANSFORMING GROWTH FACTOR ALPHA"/>
    <property type="match status" value="1"/>
</dbReference>
<keyword evidence="3" id="KW-0964">Secreted</keyword>
<evidence type="ECO:0000256" key="2">
    <source>
        <dbReference type="ARBA" id="ARBA00004613"/>
    </source>
</evidence>
<dbReference type="InParanoid" id="A0A667ZDW9"/>
<dbReference type="AlphaFoldDB" id="A0A667ZDW9"/>
<keyword evidence="10 12" id="KW-1015">Disulfide bond</keyword>
<dbReference type="PANTHER" id="PTHR10740:SF11">
    <property type="entry name" value="PROEPIREGULIN"/>
    <property type="match status" value="1"/>
</dbReference>
<name>A0A667ZDW9_9TELE</name>
<evidence type="ECO:0000256" key="10">
    <source>
        <dbReference type="ARBA" id="ARBA00023157"/>
    </source>
</evidence>
<evidence type="ECO:0000256" key="13">
    <source>
        <dbReference type="SAM" id="Phobius"/>
    </source>
</evidence>
<evidence type="ECO:0000259" key="14">
    <source>
        <dbReference type="PROSITE" id="PS50026"/>
    </source>
</evidence>
<dbReference type="SMART" id="SM00181">
    <property type="entry name" value="EGF"/>
    <property type="match status" value="1"/>
</dbReference>
<evidence type="ECO:0000256" key="1">
    <source>
        <dbReference type="ARBA" id="ARBA00004479"/>
    </source>
</evidence>
<comment type="caution">
    <text evidence="12">Lacks conserved residue(s) required for the propagation of feature annotation.</text>
</comment>
<reference evidence="15" key="3">
    <citation type="submission" date="2025-09" db="UniProtKB">
        <authorList>
            <consortium name="Ensembl"/>
        </authorList>
    </citation>
    <scope>IDENTIFICATION</scope>
</reference>
<evidence type="ECO:0000256" key="4">
    <source>
        <dbReference type="ARBA" id="ARBA00022536"/>
    </source>
</evidence>
<evidence type="ECO:0000256" key="7">
    <source>
        <dbReference type="ARBA" id="ARBA00022989"/>
    </source>
</evidence>
<dbReference type="PROSITE" id="PS00022">
    <property type="entry name" value="EGF_1"/>
    <property type="match status" value="1"/>
</dbReference>
<dbReference type="GeneTree" id="ENSGT00940000169510"/>
<dbReference type="Gene3D" id="2.10.25.10">
    <property type="entry name" value="Laminin"/>
    <property type="match status" value="1"/>
</dbReference>
<accession>A0A667ZDW9</accession>
<dbReference type="Proteomes" id="UP000472263">
    <property type="component" value="Chromosome 9"/>
</dbReference>
<keyword evidence="4 12" id="KW-0245">EGF-like domain</keyword>
<evidence type="ECO:0000256" key="9">
    <source>
        <dbReference type="ARBA" id="ARBA00023136"/>
    </source>
</evidence>
<keyword evidence="6" id="KW-0732">Signal</keyword>
<dbReference type="GO" id="GO:0045840">
    <property type="term" value="P:positive regulation of mitotic nuclear division"/>
    <property type="evidence" value="ECO:0007669"/>
    <property type="project" value="TreeGrafter"/>
</dbReference>
<comment type="subcellular location">
    <subcellularLocation>
        <location evidence="1">Membrane</location>
        <topology evidence="1">Single-pass type I membrane protein</topology>
    </subcellularLocation>
    <subcellularLocation>
        <location evidence="2">Secreted</location>
    </subcellularLocation>
</comment>
<sequence>RTSTKQNHALFSTGVMLVWPHISTKSVSSKLQTVASTSLSAGISSVRCGQEVERPRVGRLMTQRCDAALDNFCLNNGQCMLLVDTNEHHCKCESGYYGPRCAHMQLVFQPMGEEQLILTIVCVSLLIIGLAGALYFCCKCDKT</sequence>
<dbReference type="SUPFAM" id="SSF57196">
    <property type="entry name" value="EGF/Laminin"/>
    <property type="match status" value="1"/>
</dbReference>
<dbReference type="GO" id="GO:0016020">
    <property type="term" value="C:membrane"/>
    <property type="evidence" value="ECO:0007669"/>
    <property type="project" value="UniProtKB-SubCell"/>
</dbReference>
<dbReference type="GO" id="GO:0008083">
    <property type="term" value="F:growth factor activity"/>
    <property type="evidence" value="ECO:0007669"/>
    <property type="project" value="UniProtKB-KW"/>
</dbReference>
<evidence type="ECO:0000313" key="16">
    <source>
        <dbReference type="Proteomes" id="UP000472263"/>
    </source>
</evidence>
<feature type="disulfide bond" evidence="12">
    <location>
        <begin position="92"/>
        <end position="101"/>
    </location>
</feature>
<organism evidence="15 16">
    <name type="scientific">Myripristis murdjan</name>
    <name type="common">pinecone soldierfish</name>
    <dbReference type="NCBI Taxonomy" id="586833"/>
    <lineage>
        <taxon>Eukaryota</taxon>
        <taxon>Metazoa</taxon>
        <taxon>Chordata</taxon>
        <taxon>Craniata</taxon>
        <taxon>Vertebrata</taxon>
        <taxon>Euteleostomi</taxon>
        <taxon>Actinopterygii</taxon>
        <taxon>Neopterygii</taxon>
        <taxon>Teleostei</taxon>
        <taxon>Neoteleostei</taxon>
        <taxon>Acanthomorphata</taxon>
        <taxon>Holocentriformes</taxon>
        <taxon>Holocentridae</taxon>
        <taxon>Myripristis</taxon>
    </lineage>
</organism>
<evidence type="ECO:0000256" key="6">
    <source>
        <dbReference type="ARBA" id="ARBA00022729"/>
    </source>
</evidence>
<dbReference type="PROSITE" id="PS50026">
    <property type="entry name" value="EGF_3"/>
    <property type="match status" value="1"/>
</dbReference>
<keyword evidence="7 13" id="KW-1133">Transmembrane helix</keyword>
<proteinExistence type="predicted"/>
<dbReference type="GO" id="GO:0005615">
    <property type="term" value="C:extracellular space"/>
    <property type="evidence" value="ECO:0007669"/>
    <property type="project" value="TreeGrafter"/>
</dbReference>
<protein>
    <recommendedName>
        <fullName evidence="14">EGF-like domain-containing protein</fullName>
    </recommendedName>
</protein>
<dbReference type="GO" id="GO:0007173">
    <property type="term" value="P:epidermal growth factor receptor signaling pathway"/>
    <property type="evidence" value="ECO:0007669"/>
    <property type="project" value="TreeGrafter"/>
</dbReference>
<dbReference type="Pfam" id="PF00008">
    <property type="entry name" value="EGF"/>
    <property type="match status" value="1"/>
</dbReference>
<evidence type="ECO:0000256" key="5">
    <source>
        <dbReference type="ARBA" id="ARBA00022692"/>
    </source>
</evidence>
<dbReference type="Ensembl" id="ENSMMDT00005039441.1">
    <property type="protein sequence ID" value="ENSMMDP00005038637.1"/>
    <property type="gene ID" value="ENSMMDG00005017942.1"/>
</dbReference>
<reference evidence="15" key="1">
    <citation type="submission" date="2019-06" db="EMBL/GenBank/DDBJ databases">
        <authorList>
            <consortium name="Wellcome Sanger Institute Data Sharing"/>
        </authorList>
    </citation>
    <scope>NUCLEOTIDE SEQUENCE [LARGE SCALE GENOMIC DNA]</scope>
</reference>
<keyword evidence="9 13" id="KW-0472">Membrane</keyword>
<feature type="domain" description="EGF-like" evidence="14">
    <location>
        <begin position="61"/>
        <end position="102"/>
    </location>
</feature>
<keyword evidence="8" id="KW-0339">Growth factor</keyword>
<keyword evidence="16" id="KW-1185">Reference proteome</keyword>
<evidence type="ECO:0000256" key="11">
    <source>
        <dbReference type="ARBA" id="ARBA00023180"/>
    </source>
</evidence>